<feature type="domain" description="RRM" evidence="4">
    <location>
        <begin position="193"/>
        <end position="270"/>
    </location>
</feature>
<dbReference type="SMART" id="SM00360">
    <property type="entry name" value="RRM"/>
    <property type="match status" value="1"/>
</dbReference>
<evidence type="ECO:0000256" key="1">
    <source>
        <dbReference type="ARBA" id="ARBA00022884"/>
    </source>
</evidence>
<evidence type="ECO:0000256" key="3">
    <source>
        <dbReference type="SAM" id="MobiDB-lite"/>
    </source>
</evidence>
<dbReference type="InterPro" id="IPR035979">
    <property type="entry name" value="RBD_domain_sf"/>
</dbReference>
<name>A0A922CIN0_MANSE</name>
<feature type="compositionally biased region" description="Basic residues" evidence="3">
    <location>
        <begin position="303"/>
        <end position="314"/>
    </location>
</feature>
<dbReference type="EMBL" id="JH668342">
    <property type="protein sequence ID" value="KAG6447304.1"/>
    <property type="molecule type" value="Genomic_DNA"/>
</dbReference>
<organism evidence="5 6">
    <name type="scientific">Manduca sexta</name>
    <name type="common">Tobacco hawkmoth</name>
    <name type="synonym">Tobacco hornworm</name>
    <dbReference type="NCBI Taxonomy" id="7130"/>
    <lineage>
        <taxon>Eukaryota</taxon>
        <taxon>Metazoa</taxon>
        <taxon>Ecdysozoa</taxon>
        <taxon>Arthropoda</taxon>
        <taxon>Hexapoda</taxon>
        <taxon>Insecta</taxon>
        <taxon>Pterygota</taxon>
        <taxon>Neoptera</taxon>
        <taxon>Endopterygota</taxon>
        <taxon>Lepidoptera</taxon>
        <taxon>Glossata</taxon>
        <taxon>Ditrysia</taxon>
        <taxon>Bombycoidea</taxon>
        <taxon>Sphingidae</taxon>
        <taxon>Sphinginae</taxon>
        <taxon>Sphingini</taxon>
        <taxon>Manduca</taxon>
    </lineage>
</organism>
<dbReference type="Pfam" id="PF00076">
    <property type="entry name" value="RRM_1"/>
    <property type="match status" value="1"/>
</dbReference>
<dbReference type="InterPro" id="IPR000504">
    <property type="entry name" value="RRM_dom"/>
</dbReference>
<dbReference type="InterPro" id="IPR012677">
    <property type="entry name" value="Nucleotide-bd_a/b_plait_sf"/>
</dbReference>
<keyword evidence="6" id="KW-1185">Reference proteome</keyword>
<dbReference type="SUPFAM" id="SSF54928">
    <property type="entry name" value="RNA-binding domain, RBD"/>
    <property type="match status" value="1"/>
</dbReference>
<evidence type="ECO:0000256" key="2">
    <source>
        <dbReference type="PROSITE-ProRule" id="PRU00176"/>
    </source>
</evidence>
<protein>
    <recommendedName>
        <fullName evidence="4">RRM domain-containing protein</fullName>
    </recommendedName>
</protein>
<feature type="region of interest" description="Disordered" evidence="3">
    <location>
        <begin position="1"/>
        <end position="26"/>
    </location>
</feature>
<sequence length="325" mass="36910">MEKQPKLTLLKKRKRKSSTTLAAASEPKTLKIGTPETTIKAKTVSETKNKTVKQKKNATKITDDIKTMEDAFKKYPVLQDNELISKFRKVPLNNNQKDIIHGKIQAILKRSKDLTDSEIRRVRILYNMLTTSVQKVIQKSDTESESVEPKTVSKEKKKKEKKVKVKVEGDLDEKENKEKKEQLVNKPRGPKRYVVFVGNLPLDIDKEKIMDHFSEINEQIKDVRLPKPLEGRKSAIAFIELSNEPSYEIALSKHHSMMGNKRINVLYTAQQNSKISKAEAKSKSAKLIALQKSGKLLGSVPLNKKRSQRRKKMKAAQAREAAASA</sequence>
<dbReference type="PROSITE" id="PS50102">
    <property type="entry name" value="RRM"/>
    <property type="match status" value="1"/>
</dbReference>
<evidence type="ECO:0000313" key="6">
    <source>
        <dbReference type="Proteomes" id="UP000791440"/>
    </source>
</evidence>
<comment type="caution">
    <text evidence="5">The sequence shown here is derived from an EMBL/GenBank/DDBJ whole genome shotgun (WGS) entry which is preliminary data.</text>
</comment>
<dbReference type="Proteomes" id="UP000791440">
    <property type="component" value="Unassembled WGS sequence"/>
</dbReference>
<dbReference type="AlphaFoldDB" id="A0A922CIN0"/>
<dbReference type="GO" id="GO:0003723">
    <property type="term" value="F:RNA binding"/>
    <property type="evidence" value="ECO:0007669"/>
    <property type="project" value="UniProtKB-UniRule"/>
</dbReference>
<reference evidence="5" key="2">
    <citation type="submission" date="2020-12" db="EMBL/GenBank/DDBJ databases">
        <authorList>
            <person name="Kanost M."/>
        </authorList>
    </citation>
    <scope>NUCLEOTIDE SEQUENCE</scope>
</reference>
<proteinExistence type="predicted"/>
<feature type="region of interest" description="Disordered" evidence="3">
    <location>
        <begin position="299"/>
        <end position="325"/>
    </location>
</feature>
<evidence type="ECO:0000259" key="4">
    <source>
        <dbReference type="PROSITE" id="PS50102"/>
    </source>
</evidence>
<gene>
    <name evidence="5" type="ORF">O3G_MSEX004834</name>
</gene>
<feature type="compositionally biased region" description="Low complexity" evidence="3">
    <location>
        <begin position="315"/>
        <end position="325"/>
    </location>
</feature>
<keyword evidence="1 2" id="KW-0694">RNA-binding</keyword>
<reference evidence="5" key="1">
    <citation type="journal article" date="2016" name="Insect Biochem. Mol. Biol.">
        <title>Multifaceted biological insights from a draft genome sequence of the tobacco hornworm moth, Manduca sexta.</title>
        <authorList>
            <person name="Kanost M.R."/>
            <person name="Arrese E.L."/>
            <person name="Cao X."/>
            <person name="Chen Y.R."/>
            <person name="Chellapilla S."/>
            <person name="Goldsmith M.R."/>
            <person name="Grosse-Wilde E."/>
            <person name="Heckel D.G."/>
            <person name="Herndon N."/>
            <person name="Jiang H."/>
            <person name="Papanicolaou A."/>
            <person name="Qu J."/>
            <person name="Soulages J.L."/>
            <person name="Vogel H."/>
            <person name="Walters J."/>
            <person name="Waterhouse R.M."/>
            <person name="Ahn S.J."/>
            <person name="Almeida F.C."/>
            <person name="An C."/>
            <person name="Aqrawi P."/>
            <person name="Bretschneider A."/>
            <person name="Bryant W.B."/>
            <person name="Bucks S."/>
            <person name="Chao H."/>
            <person name="Chevignon G."/>
            <person name="Christen J.M."/>
            <person name="Clarke D.F."/>
            <person name="Dittmer N.T."/>
            <person name="Ferguson L.C.F."/>
            <person name="Garavelou S."/>
            <person name="Gordon K.H.J."/>
            <person name="Gunaratna R.T."/>
            <person name="Han Y."/>
            <person name="Hauser F."/>
            <person name="He Y."/>
            <person name="Heidel-Fischer H."/>
            <person name="Hirsh A."/>
            <person name="Hu Y."/>
            <person name="Jiang H."/>
            <person name="Kalra D."/>
            <person name="Klinner C."/>
            <person name="Konig C."/>
            <person name="Kovar C."/>
            <person name="Kroll A.R."/>
            <person name="Kuwar S.S."/>
            <person name="Lee S.L."/>
            <person name="Lehman R."/>
            <person name="Li K."/>
            <person name="Li Z."/>
            <person name="Liang H."/>
            <person name="Lovelace S."/>
            <person name="Lu Z."/>
            <person name="Mansfield J.H."/>
            <person name="McCulloch K.J."/>
            <person name="Mathew T."/>
            <person name="Morton B."/>
            <person name="Muzny D.M."/>
            <person name="Neunemann D."/>
            <person name="Ongeri F."/>
            <person name="Pauchet Y."/>
            <person name="Pu L.L."/>
            <person name="Pyrousis I."/>
            <person name="Rao X.J."/>
            <person name="Redding A."/>
            <person name="Roesel C."/>
            <person name="Sanchez-Gracia A."/>
            <person name="Schaack S."/>
            <person name="Shukla A."/>
            <person name="Tetreau G."/>
            <person name="Wang Y."/>
            <person name="Xiong G.H."/>
            <person name="Traut W."/>
            <person name="Walsh T.K."/>
            <person name="Worley K.C."/>
            <person name="Wu D."/>
            <person name="Wu W."/>
            <person name="Wu Y.Q."/>
            <person name="Zhang X."/>
            <person name="Zou Z."/>
            <person name="Zucker H."/>
            <person name="Briscoe A.D."/>
            <person name="Burmester T."/>
            <person name="Clem R.J."/>
            <person name="Feyereisen R."/>
            <person name="Grimmelikhuijzen C.J.P."/>
            <person name="Hamodrakas S.J."/>
            <person name="Hansson B.S."/>
            <person name="Huguet E."/>
            <person name="Jermiin L.S."/>
            <person name="Lan Q."/>
            <person name="Lehman H.K."/>
            <person name="Lorenzen M."/>
            <person name="Merzendorfer H."/>
            <person name="Michalopoulos I."/>
            <person name="Morton D.B."/>
            <person name="Muthukrishnan S."/>
            <person name="Oakeshott J.G."/>
            <person name="Palmer W."/>
            <person name="Park Y."/>
            <person name="Passarelli A.L."/>
            <person name="Rozas J."/>
            <person name="Schwartz L.M."/>
            <person name="Smith W."/>
            <person name="Southgate A."/>
            <person name="Vilcinskas A."/>
            <person name="Vogt R."/>
            <person name="Wang P."/>
            <person name="Werren J."/>
            <person name="Yu X.Q."/>
            <person name="Zhou J.J."/>
            <person name="Brown S.J."/>
            <person name="Scherer S.E."/>
            <person name="Richards S."/>
            <person name="Blissard G.W."/>
        </authorList>
    </citation>
    <scope>NUCLEOTIDE SEQUENCE</scope>
</reference>
<dbReference type="Gene3D" id="3.30.70.330">
    <property type="match status" value="1"/>
</dbReference>
<accession>A0A922CIN0</accession>
<evidence type="ECO:0000313" key="5">
    <source>
        <dbReference type="EMBL" id="KAG6447304.1"/>
    </source>
</evidence>